<dbReference type="InterPro" id="IPR029130">
    <property type="entry name" value="Acid_ceramidase_N"/>
</dbReference>
<evidence type="ECO:0000256" key="4">
    <source>
        <dbReference type="ARBA" id="ARBA00022729"/>
    </source>
</evidence>
<keyword evidence="5" id="KW-0378">Hydrolase</keyword>
<keyword evidence="6" id="KW-0443">Lipid metabolism</keyword>
<dbReference type="Proteomes" id="UP000005239">
    <property type="component" value="Unassembled WGS sequence"/>
</dbReference>
<reference evidence="10" key="1">
    <citation type="journal article" date="2008" name="Nat. Genet.">
        <title>The Pristionchus pacificus genome provides a unique perspective on nematode lifestyle and parasitism.</title>
        <authorList>
            <person name="Dieterich C."/>
            <person name="Clifton S.W."/>
            <person name="Schuster L.N."/>
            <person name="Chinwalla A."/>
            <person name="Delehaunty K."/>
            <person name="Dinkelacker I."/>
            <person name="Fulton L."/>
            <person name="Fulton R."/>
            <person name="Godfrey J."/>
            <person name="Minx P."/>
            <person name="Mitreva M."/>
            <person name="Roeseler W."/>
            <person name="Tian H."/>
            <person name="Witte H."/>
            <person name="Yang S.P."/>
            <person name="Wilson R.K."/>
            <person name="Sommer R.J."/>
        </authorList>
    </citation>
    <scope>NUCLEOTIDE SEQUENCE [LARGE SCALE GENOMIC DNA]</scope>
    <source>
        <strain evidence="10">PS312</strain>
    </source>
</reference>
<dbReference type="EC" id="3.5.1.23" evidence="3"/>
<keyword evidence="10" id="KW-1185">Reference proteome</keyword>
<keyword evidence="7" id="KW-0865">Zymogen</keyword>
<evidence type="ECO:0000256" key="8">
    <source>
        <dbReference type="ARBA" id="ARBA00023180"/>
    </source>
</evidence>
<comment type="similarity">
    <text evidence="2">Belongs to the acid ceramidase family.</text>
</comment>
<keyword evidence="8" id="KW-0325">Glycoprotein</keyword>
<name>A0A2A6B811_PRIPA</name>
<gene>
    <name evidence="9" type="primary">WBGene00093835</name>
</gene>
<sequence length="462" mass="51777">MPCHLLSSLTMIGSPTMFVVLVQICKVAVTFCFCKNNDLPIQYDEDGQYVVHYEEDKIDAKSMHDEVLPSIKPKPSCHSLSFSRAVDTMLRFILLLLPVSLFAAPFSPDNPWGDYASECLADKPSLWDENRIVKEWYTLNLDDDPHDMWRQVATDYGAKMSAAVGVVKTMLDEFGGPGVWDSVLLLLKDSADMLTEPYKSEIHALSDLTGIQLEQLTLLNLFYEISKACTSIVAIDHGGKVIHGRLRLLVHLELGHSHVGVDENAQFRAVTFAGHLGILTAVRPGKFSLSMNSRFGTSLETMTHFFLNGLDPDQQFAVYACREMLANCETFEEAKDYVESVQLLAGAYFIMGSTTGGMVNTRAYNGTDHEAFIDTKQQNGWYVLQTNYDWNEKDIYLDDRTIPGNKCMQQLGRKRVSLQGIFQVLSSKANLNKATVYTSVMDVDAGTLYTFIQDCPDPCWMV</sequence>
<proteinExistence type="inferred from homology"/>
<keyword evidence="4" id="KW-0732">Signal</keyword>
<evidence type="ECO:0000256" key="7">
    <source>
        <dbReference type="ARBA" id="ARBA00023145"/>
    </source>
</evidence>
<evidence type="ECO:0000256" key="3">
    <source>
        <dbReference type="ARBA" id="ARBA00011891"/>
    </source>
</evidence>
<dbReference type="PANTHER" id="PTHR28583">
    <property type="entry name" value="ACID AMIDASE"/>
    <property type="match status" value="1"/>
</dbReference>
<dbReference type="Pfam" id="PF15508">
    <property type="entry name" value="NAAA-beta"/>
    <property type="match status" value="1"/>
</dbReference>
<organism evidence="9 10">
    <name type="scientific">Pristionchus pacificus</name>
    <name type="common">Parasitic nematode worm</name>
    <dbReference type="NCBI Taxonomy" id="54126"/>
    <lineage>
        <taxon>Eukaryota</taxon>
        <taxon>Metazoa</taxon>
        <taxon>Ecdysozoa</taxon>
        <taxon>Nematoda</taxon>
        <taxon>Chromadorea</taxon>
        <taxon>Rhabditida</taxon>
        <taxon>Rhabditina</taxon>
        <taxon>Diplogasteromorpha</taxon>
        <taxon>Diplogasteroidea</taxon>
        <taxon>Neodiplogasteridae</taxon>
        <taxon>Pristionchus</taxon>
    </lineage>
</organism>
<dbReference type="GO" id="GO:0006629">
    <property type="term" value="P:lipid metabolic process"/>
    <property type="evidence" value="ECO:0007669"/>
    <property type="project" value="UniProtKB-KW"/>
</dbReference>
<dbReference type="EnsemblMetazoa" id="PPA04281.1">
    <property type="protein sequence ID" value="PPA04281.1"/>
    <property type="gene ID" value="WBGene00093835"/>
</dbReference>
<evidence type="ECO:0000256" key="2">
    <source>
        <dbReference type="ARBA" id="ARBA00005730"/>
    </source>
</evidence>
<accession>A0A2A6B811</accession>
<evidence type="ECO:0000313" key="10">
    <source>
        <dbReference type="Proteomes" id="UP000005239"/>
    </source>
</evidence>
<reference evidence="9" key="2">
    <citation type="submission" date="2022-06" db="UniProtKB">
        <authorList>
            <consortium name="EnsemblMetazoa"/>
        </authorList>
    </citation>
    <scope>IDENTIFICATION</scope>
    <source>
        <strain evidence="9">PS312</strain>
    </source>
</reference>
<comment type="pathway">
    <text evidence="1">Lipid metabolism.</text>
</comment>
<accession>A0A8R1Y8J1</accession>
<evidence type="ECO:0000256" key="1">
    <source>
        <dbReference type="ARBA" id="ARBA00005189"/>
    </source>
</evidence>
<dbReference type="FunFam" id="3.60.60.10:FF:000006">
    <property type="entry name" value="N-acylethanolamine-hydrolyzing acid amidase"/>
    <property type="match status" value="1"/>
</dbReference>
<evidence type="ECO:0000256" key="5">
    <source>
        <dbReference type="ARBA" id="ARBA00022801"/>
    </source>
</evidence>
<dbReference type="AlphaFoldDB" id="A0A2A6B811"/>
<evidence type="ECO:0000313" key="9">
    <source>
        <dbReference type="EnsemblMetazoa" id="PPA04281.1"/>
    </source>
</evidence>
<dbReference type="Gene3D" id="3.60.60.10">
    <property type="entry name" value="Penicillin V Acylase, Chain A"/>
    <property type="match status" value="1"/>
</dbReference>
<protein>
    <recommendedName>
        <fullName evidence="3">ceramidase</fullName>
        <ecNumber evidence="3">3.5.1.23</ecNumber>
    </recommendedName>
</protein>
<dbReference type="OrthoDB" id="5273684at2759"/>
<dbReference type="PANTHER" id="PTHR28583:SF1">
    <property type="entry name" value="ACID CERAMIDASE"/>
    <property type="match status" value="1"/>
</dbReference>
<evidence type="ECO:0000256" key="6">
    <source>
        <dbReference type="ARBA" id="ARBA00023098"/>
    </source>
</evidence>
<dbReference type="GO" id="GO:0017040">
    <property type="term" value="F:N-acylsphingosine amidohydrolase activity"/>
    <property type="evidence" value="ECO:0000318"/>
    <property type="project" value="GO_Central"/>
</dbReference>